<protein>
    <submittedName>
        <fullName evidence="2">Uncharacterized protein</fullName>
    </submittedName>
</protein>
<reference evidence="2 3" key="1">
    <citation type="journal article" date="2019" name="Nat. Ecol. Evol.">
        <title>Megaphylogeny resolves global patterns of mushroom evolution.</title>
        <authorList>
            <person name="Varga T."/>
            <person name="Krizsan K."/>
            <person name="Foldi C."/>
            <person name="Dima B."/>
            <person name="Sanchez-Garcia M."/>
            <person name="Sanchez-Ramirez S."/>
            <person name="Szollosi G.J."/>
            <person name="Szarkandi J.G."/>
            <person name="Papp V."/>
            <person name="Albert L."/>
            <person name="Andreopoulos W."/>
            <person name="Angelini C."/>
            <person name="Antonin V."/>
            <person name="Barry K.W."/>
            <person name="Bougher N.L."/>
            <person name="Buchanan P."/>
            <person name="Buyck B."/>
            <person name="Bense V."/>
            <person name="Catcheside P."/>
            <person name="Chovatia M."/>
            <person name="Cooper J."/>
            <person name="Damon W."/>
            <person name="Desjardin D."/>
            <person name="Finy P."/>
            <person name="Geml J."/>
            <person name="Haridas S."/>
            <person name="Hughes K."/>
            <person name="Justo A."/>
            <person name="Karasinski D."/>
            <person name="Kautmanova I."/>
            <person name="Kiss B."/>
            <person name="Kocsube S."/>
            <person name="Kotiranta H."/>
            <person name="LaButti K.M."/>
            <person name="Lechner B.E."/>
            <person name="Liimatainen K."/>
            <person name="Lipzen A."/>
            <person name="Lukacs Z."/>
            <person name="Mihaltcheva S."/>
            <person name="Morgado L.N."/>
            <person name="Niskanen T."/>
            <person name="Noordeloos M.E."/>
            <person name="Ohm R.A."/>
            <person name="Ortiz-Santana B."/>
            <person name="Ovrebo C."/>
            <person name="Racz N."/>
            <person name="Riley R."/>
            <person name="Savchenko A."/>
            <person name="Shiryaev A."/>
            <person name="Soop K."/>
            <person name="Spirin V."/>
            <person name="Szebenyi C."/>
            <person name="Tomsovsky M."/>
            <person name="Tulloss R.E."/>
            <person name="Uehling J."/>
            <person name="Grigoriev I.V."/>
            <person name="Vagvolgyi C."/>
            <person name="Papp T."/>
            <person name="Martin F.M."/>
            <person name="Miettinen O."/>
            <person name="Hibbett D.S."/>
            <person name="Nagy L.G."/>
        </authorList>
    </citation>
    <scope>NUCLEOTIDE SEQUENCE [LARGE SCALE GENOMIC DNA]</scope>
    <source>
        <strain evidence="2 3">FP101781</strain>
    </source>
</reference>
<proteinExistence type="predicted"/>
<gene>
    <name evidence="2" type="ORF">FA13DRAFT_1725529</name>
</gene>
<accession>A0A4Y7TWF8</accession>
<dbReference type="AlphaFoldDB" id="A0A4Y7TWF8"/>
<feature type="compositionally biased region" description="Pro residues" evidence="1">
    <location>
        <begin position="197"/>
        <end position="216"/>
    </location>
</feature>
<evidence type="ECO:0000313" key="2">
    <source>
        <dbReference type="EMBL" id="TEB37909.1"/>
    </source>
</evidence>
<organism evidence="2 3">
    <name type="scientific">Coprinellus micaceus</name>
    <name type="common">Glistening ink-cap mushroom</name>
    <name type="synonym">Coprinus micaceus</name>
    <dbReference type="NCBI Taxonomy" id="71717"/>
    <lineage>
        <taxon>Eukaryota</taxon>
        <taxon>Fungi</taxon>
        <taxon>Dikarya</taxon>
        <taxon>Basidiomycota</taxon>
        <taxon>Agaricomycotina</taxon>
        <taxon>Agaricomycetes</taxon>
        <taxon>Agaricomycetidae</taxon>
        <taxon>Agaricales</taxon>
        <taxon>Agaricineae</taxon>
        <taxon>Psathyrellaceae</taxon>
        <taxon>Coprinellus</taxon>
    </lineage>
</organism>
<dbReference type="OrthoDB" id="3234974at2759"/>
<name>A0A4Y7TWF8_COPMI</name>
<comment type="caution">
    <text evidence="2">The sequence shown here is derived from an EMBL/GenBank/DDBJ whole genome shotgun (WGS) entry which is preliminary data.</text>
</comment>
<feature type="region of interest" description="Disordered" evidence="1">
    <location>
        <begin position="196"/>
        <end position="222"/>
    </location>
</feature>
<sequence length="267" mass="27523">MAGQEKFMTIAGIEAYKSKSFETPTGDTDRAALRSPAALQALTRPAPIPSASASTSSTSTSAFSASTSVKPSITNAAELPAGQELLCTAQFAFFSPEELRYYAYLRGNITAPATVKMDPFVKSDLSSSSTTTASASASTATTAAGTLDSGETLQSIMAQSAFADHCFEELRVYYLLAGRREVTSAEIRTYLGQAAPTPTPAPALPPAPGLPLPPLPTSSLATSLTVPATPAAPTSATAPQQPFMGGGSISTPLPIQPKATPSFSFKF</sequence>
<dbReference type="Proteomes" id="UP000298030">
    <property type="component" value="Unassembled WGS sequence"/>
</dbReference>
<evidence type="ECO:0000313" key="3">
    <source>
        <dbReference type="Proteomes" id="UP000298030"/>
    </source>
</evidence>
<dbReference type="EMBL" id="QPFP01000003">
    <property type="protein sequence ID" value="TEB37909.1"/>
    <property type="molecule type" value="Genomic_DNA"/>
</dbReference>
<evidence type="ECO:0000256" key="1">
    <source>
        <dbReference type="SAM" id="MobiDB-lite"/>
    </source>
</evidence>
<keyword evidence="3" id="KW-1185">Reference proteome</keyword>